<evidence type="ECO:0000313" key="3">
    <source>
        <dbReference type="Proteomes" id="UP001390339"/>
    </source>
</evidence>
<organism evidence="2 3">
    <name type="scientific">Apiospora arundinis</name>
    <dbReference type="NCBI Taxonomy" id="335852"/>
    <lineage>
        <taxon>Eukaryota</taxon>
        <taxon>Fungi</taxon>
        <taxon>Dikarya</taxon>
        <taxon>Ascomycota</taxon>
        <taxon>Pezizomycotina</taxon>
        <taxon>Sordariomycetes</taxon>
        <taxon>Xylariomycetidae</taxon>
        <taxon>Amphisphaeriales</taxon>
        <taxon>Apiosporaceae</taxon>
        <taxon>Apiospora</taxon>
    </lineage>
</organism>
<accession>A0ABR2I9H3</accession>
<keyword evidence="3" id="KW-1185">Reference proteome</keyword>
<name>A0ABR2I9H3_9PEZI</name>
<reference evidence="2 3" key="1">
    <citation type="journal article" date="2024" name="IMA Fungus">
        <title>Apiospora arundinis, a panoply of carbohydrate-active enzymes and secondary metabolites.</title>
        <authorList>
            <person name="Sorensen T."/>
            <person name="Petersen C."/>
            <person name="Muurmann A.T."/>
            <person name="Christiansen J.V."/>
            <person name="Brundto M.L."/>
            <person name="Overgaard C.K."/>
            <person name="Boysen A.T."/>
            <person name="Wollenberg R.D."/>
            <person name="Larsen T.O."/>
            <person name="Sorensen J.L."/>
            <person name="Nielsen K.L."/>
            <person name="Sondergaard T.E."/>
        </authorList>
    </citation>
    <scope>NUCLEOTIDE SEQUENCE [LARGE SCALE GENOMIC DNA]</scope>
    <source>
        <strain evidence="2 3">AAU 773</strain>
    </source>
</reference>
<feature type="compositionally biased region" description="Basic and acidic residues" evidence="1">
    <location>
        <begin position="63"/>
        <end position="77"/>
    </location>
</feature>
<gene>
    <name evidence="2" type="ORF">PGQ11_010362</name>
</gene>
<dbReference type="CDD" id="cd18186">
    <property type="entry name" value="BTB_POZ_ZBTB_KLHL-like"/>
    <property type="match status" value="1"/>
</dbReference>
<dbReference type="Gene3D" id="3.30.710.10">
    <property type="entry name" value="Potassium Channel Kv1.1, Chain A"/>
    <property type="match status" value="1"/>
</dbReference>
<dbReference type="InterPro" id="IPR011333">
    <property type="entry name" value="SKP1/BTB/POZ_sf"/>
</dbReference>
<dbReference type="EMBL" id="JAPCWZ010000006">
    <property type="protein sequence ID" value="KAK8859628.1"/>
    <property type="molecule type" value="Genomic_DNA"/>
</dbReference>
<evidence type="ECO:0000256" key="1">
    <source>
        <dbReference type="SAM" id="MobiDB-lite"/>
    </source>
</evidence>
<evidence type="ECO:0008006" key="4">
    <source>
        <dbReference type="Google" id="ProtNLM"/>
    </source>
</evidence>
<evidence type="ECO:0000313" key="2">
    <source>
        <dbReference type="EMBL" id="KAK8859628.1"/>
    </source>
</evidence>
<feature type="region of interest" description="Disordered" evidence="1">
    <location>
        <begin position="35"/>
        <end position="77"/>
    </location>
</feature>
<dbReference type="Proteomes" id="UP001390339">
    <property type="component" value="Unassembled WGS sequence"/>
</dbReference>
<proteinExistence type="predicted"/>
<feature type="compositionally biased region" description="Basic and acidic residues" evidence="1">
    <location>
        <begin position="38"/>
        <end position="52"/>
    </location>
</feature>
<comment type="caution">
    <text evidence="2">The sequence shown here is derived from an EMBL/GenBank/DDBJ whole genome shotgun (WGS) entry which is preliminary data.</text>
</comment>
<sequence length="259" mass="29625">MEETECAQAPKDSPVVDIDPDGDLLLKVGLLTCIPTEEPAKEPAQEPGKEPENEPENEQGEGQEGKEAEASEDADKKHDHTLSVTFRVCSRTLARASPVWKKMLFGGFSESKRKSKRKDGDWIVKLPDDDVEAMEFFLDTIHARFDRVPTFDHIPALEDLYQIAVVADKYDINRFLRPWAKAWAPHIKDNIENRQGLEHYLWISWVMGADEEFKRITHRLGMEYKKMDEEEVRTLMPDILEPPGAMSKDIYPPFPSFAA</sequence>
<dbReference type="SUPFAM" id="SSF54695">
    <property type="entry name" value="POZ domain"/>
    <property type="match status" value="1"/>
</dbReference>
<protein>
    <recommendedName>
        <fullName evidence="4">BTB domain-containing protein</fullName>
    </recommendedName>
</protein>
<feature type="region of interest" description="Disordered" evidence="1">
    <location>
        <begin position="1"/>
        <end position="21"/>
    </location>
</feature>